<dbReference type="Proteomes" id="UP000323225">
    <property type="component" value="Unassembled WGS sequence"/>
</dbReference>
<organism evidence="1 2">
    <name type="scientific">Vibrio cholerae</name>
    <dbReference type="NCBI Taxonomy" id="666"/>
    <lineage>
        <taxon>Bacteria</taxon>
        <taxon>Pseudomonadati</taxon>
        <taxon>Pseudomonadota</taxon>
        <taxon>Gammaproteobacteria</taxon>
        <taxon>Vibrionales</taxon>
        <taxon>Vibrionaceae</taxon>
        <taxon>Vibrio</taxon>
    </lineage>
</organism>
<accession>A0A5Q6PDM8</accession>
<evidence type="ECO:0000313" key="2">
    <source>
        <dbReference type="Proteomes" id="UP000323225"/>
    </source>
</evidence>
<name>A0A5Q6PDM8_VIBCL</name>
<dbReference type="EMBL" id="VUAA01000031">
    <property type="protein sequence ID" value="KAA1252982.1"/>
    <property type="molecule type" value="Genomic_DNA"/>
</dbReference>
<gene>
    <name evidence="1" type="ORF">F0M16_19905</name>
</gene>
<sequence length="369" mass="43036">MKQNDPLWFFNPEMKGLGIRGLIIQFDSTTLKDSGRVYYPNLVCHRAKDSLQLTGMITKSIYHQTFYFNDKYYLSDFRMAVKIAYKTHLKYHNTSETDTLKNELSAALKYVGTEEFFERVHFEIINKSKSLKGGLKAVRFYPRWVKNAVPTGITFSNSKSTHRIPTLELNNVNLKDQRLNCRKNIHDYRSLFLWSANYAARLICHNSEIEDVALEYAMGIYWMLKGDWYRKAVSYGFEVGLEESRYNLNLTYWLERIDIEYGFINSDRSKTILGVTPNSLNKPFDFTIEDQLETKSLVETIPRKHWLAVIHSFGDRTFIATEVKQFLSEIGYDILLTSVTSRLIRDCEVVSHTDKNGRPGRQFKALKSI</sequence>
<protein>
    <submittedName>
        <fullName evidence="1">Uncharacterized protein</fullName>
    </submittedName>
</protein>
<proteinExistence type="predicted"/>
<comment type="caution">
    <text evidence="1">The sequence shown here is derived from an EMBL/GenBank/DDBJ whole genome shotgun (WGS) entry which is preliminary data.</text>
</comment>
<evidence type="ECO:0000313" key="1">
    <source>
        <dbReference type="EMBL" id="KAA1252982.1"/>
    </source>
</evidence>
<dbReference type="AlphaFoldDB" id="A0A5Q6PDM8"/>
<reference evidence="1 2" key="1">
    <citation type="submission" date="2019-09" db="EMBL/GenBank/DDBJ databases">
        <authorList>
            <person name="Kritzky A."/>
            <person name="Schelkanova E.Y."/>
            <person name="Alkhova Z.V."/>
            <person name="Smirnova N.I."/>
        </authorList>
    </citation>
    <scope>NUCLEOTIDE SEQUENCE [LARGE SCALE GENOMIC DNA]</scope>
    <source>
        <strain evidence="1 2">M1526</strain>
    </source>
</reference>